<dbReference type="EMBL" id="BIFS01000001">
    <property type="protein sequence ID" value="GCE20346.1"/>
    <property type="molecule type" value="Genomic_DNA"/>
</dbReference>
<evidence type="ECO:0000313" key="2">
    <source>
        <dbReference type="Proteomes" id="UP000287188"/>
    </source>
</evidence>
<comment type="caution">
    <text evidence="1">The sequence shown here is derived from an EMBL/GenBank/DDBJ whole genome shotgun (WGS) entry which is preliminary data.</text>
</comment>
<keyword evidence="2" id="KW-1185">Reference proteome</keyword>
<name>A0A402AMK4_9CHLR</name>
<proteinExistence type="predicted"/>
<organism evidence="1 2">
    <name type="scientific">Dictyobacter kobayashii</name>
    <dbReference type="NCBI Taxonomy" id="2014872"/>
    <lineage>
        <taxon>Bacteria</taxon>
        <taxon>Bacillati</taxon>
        <taxon>Chloroflexota</taxon>
        <taxon>Ktedonobacteria</taxon>
        <taxon>Ktedonobacterales</taxon>
        <taxon>Dictyobacteraceae</taxon>
        <taxon>Dictyobacter</taxon>
    </lineage>
</organism>
<reference evidence="2" key="1">
    <citation type="submission" date="2018-12" db="EMBL/GenBank/DDBJ databases">
        <title>Tengunoibacter tsumagoiensis gen. nov., sp. nov., Dictyobacter kobayashii sp. nov., D. alpinus sp. nov., and D. joshuensis sp. nov. and description of Dictyobacteraceae fam. nov. within the order Ktedonobacterales isolated from Tengu-no-mugimeshi.</title>
        <authorList>
            <person name="Wang C.M."/>
            <person name="Zheng Y."/>
            <person name="Sakai Y."/>
            <person name="Toyoda A."/>
            <person name="Minakuchi Y."/>
            <person name="Abe K."/>
            <person name="Yokota A."/>
            <person name="Yabe S."/>
        </authorList>
    </citation>
    <scope>NUCLEOTIDE SEQUENCE [LARGE SCALE GENOMIC DNA]</scope>
    <source>
        <strain evidence="2">Uno11</strain>
    </source>
</reference>
<gene>
    <name evidence="1" type="ORF">KDK_41460</name>
</gene>
<dbReference type="AlphaFoldDB" id="A0A402AMK4"/>
<accession>A0A402AMK4</accession>
<sequence>MYKETVYDLAKLAGADIRHRKYPILPVIIKRSATLTKYGFTRYITREIYLVKGLNFTIYPVSLIIQPGP</sequence>
<evidence type="ECO:0000313" key="1">
    <source>
        <dbReference type="EMBL" id="GCE20346.1"/>
    </source>
</evidence>
<dbReference type="Proteomes" id="UP000287188">
    <property type="component" value="Unassembled WGS sequence"/>
</dbReference>
<protein>
    <submittedName>
        <fullName evidence="1">Uncharacterized protein</fullName>
    </submittedName>
</protein>